<feature type="compositionally biased region" description="Basic and acidic residues" evidence="2">
    <location>
        <begin position="113"/>
        <end position="130"/>
    </location>
</feature>
<evidence type="ECO:0000313" key="4">
    <source>
        <dbReference type="Proteomes" id="UP000738126"/>
    </source>
</evidence>
<feature type="region of interest" description="Disordered" evidence="2">
    <location>
        <begin position="107"/>
        <end position="215"/>
    </location>
</feature>
<sequence>MGIFGQRDPTKGRRSQTTVISDGTRFVGELSLESNLHLDGQIKGTIVSDHDVSVGHTGRFEGNLKAERILVSGYVEGVIDCASLEIVAEGRVFGELHSDEFVIAPGGQFLGESHPRRDAPQAALGHERPGAETAQRLTPPTPPREEEAGSAPRPDGEPEEQLPPQAAAPAAAAEPAGEEPPAEEAAEAAEAQPEADAEPAREERHAPRQTFWGRR</sequence>
<evidence type="ECO:0000256" key="1">
    <source>
        <dbReference type="ARBA" id="ARBA00044755"/>
    </source>
</evidence>
<protein>
    <recommendedName>
        <fullName evidence="5">Polymer-forming cytoskeletal protein</fullName>
    </recommendedName>
</protein>
<feature type="compositionally biased region" description="Low complexity" evidence="2">
    <location>
        <begin position="162"/>
        <end position="175"/>
    </location>
</feature>
<dbReference type="PANTHER" id="PTHR35024">
    <property type="entry name" value="HYPOTHETICAL CYTOSOLIC PROTEIN"/>
    <property type="match status" value="1"/>
</dbReference>
<accession>A0ABS1E668</accession>
<reference evidence="3 4" key="1">
    <citation type="journal article" date="2020" name="Microorganisms">
        <title>Osmotic Adaptation and Compatible Solute Biosynthesis of Phototrophic Bacteria as Revealed from Genome Analyses.</title>
        <authorList>
            <person name="Imhoff J.F."/>
            <person name="Rahn T."/>
            <person name="Kunzel S."/>
            <person name="Keller A."/>
            <person name="Neulinger S.C."/>
        </authorList>
    </citation>
    <scope>NUCLEOTIDE SEQUENCE [LARGE SCALE GENOMIC DNA]</scope>
    <source>
        <strain evidence="3 4">DSM 15116</strain>
    </source>
</reference>
<comment type="similarity">
    <text evidence="1">Belongs to the bactofilin family.</text>
</comment>
<dbReference type="InterPro" id="IPR007607">
    <property type="entry name" value="BacA/B"/>
</dbReference>
<gene>
    <name evidence="3" type="ORF">CKO13_09170</name>
</gene>
<dbReference type="Pfam" id="PF04519">
    <property type="entry name" value="Bactofilin"/>
    <property type="match status" value="1"/>
</dbReference>
<dbReference type="PANTHER" id="PTHR35024:SF4">
    <property type="entry name" value="POLYMER-FORMING CYTOSKELETAL PROTEIN"/>
    <property type="match status" value="1"/>
</dbReference>
<dbReference type="RefSeq" id="WP_200259956.1">
    <property type="nucleotide sequence ID" value="NZ_NRSH01000109.1"/>
</dbReference>
<evidence type="ECO:0000256" key="2">
    <source>
        <dbReference type="SAM" id="MobiDB-lite"/>
    </source>
</evidence>
<evidence type="ECO:0008006" key="5">
    <source>
        <dbReference type="Google" id="ProtNLM"/>
    </source>
</evidence>
<feature type="compositionally biased region" description="Acidic residues" evidence="2">
    <location>
        <begin position="176"/>
        <end position="197"/>
    </location>
</feature>
<dbReference type="EMBL" id="NRSH01000109">
    <property type="protein sequence ID" value="MBK1727185.1"/>
    <property type="molecule type" value="Genomic_DNA"/>
</dbReference>
<keyword evidence="4" id="KW-1185">Reference proteome</keyword>
<dbReference type="Proteomes" id="UP000738126">
    <property type="component" value="Unassembled WGS sequence"/>
</dbReference>
<name>A0ABS1E668_9GAMM</name>
<proteinExistence type="inferred from homology"/>
<comment type="caution">
    <text evidence="3">The sequence shown here is derived from an EMBL/GenBank/DDBJ whole genome shotgun (WGS) entry which is preliminary data.</text>
</comment>
<evidence type="ECO:0000313" key="3">
    <source>
        <dbReference type="EMBL" id="MBK1727185.1"/>
    </source>
</evidence>
<organism evidence="3 4">
    <name type="scientific">Halorhodospira neutriphila</name>
    <dbReference type="NCBI Taxonomy" id="168379"/>
    <lineage>
        <taxon>Bacteria</taxon>
        <taxon>Pseudomonadati</taxon>
        <taxon>Pseudomonadota</taxon>
        <taxon>Gammaproteobacteria</taxon>
        <taxon>Chromatiales</taxon>
        <taxon>Ectothiorhodospiraceae</taxon>
        <taxon>Halorhodospira</taxon>
    </lineage>
</organism>